<sequence>MATPPAPPKSNTRRDALLKLEAQVQRQWETEGTFEADAEQGKPKFFVTFPYPYMNGRLHLGHAFSLTKAEFAAGFKRLRGYNVLFPFGFHCTGMPIQAAANKLKNEIATYGNPPQFPEDKPPAPTKEVDSLAKEMAALGKKGKAKKAKTGQKAAGTSYQWQALEKMGIPANEIAAFAEPYRWLDYFPPYGVSDLKKFGASIDWRRSFVTTDKNPYYDSFVRWQFLKLKEGDRIAYGKRANVYAVKDAQCCADHDRSSGEGVGPQEYSLIKLKVADSNWPCLKACGDSEVFLVPATLRPETMYGQTNCYVLPSGDYGAFRQANGQIFVMSHRAAVGLSHQGAFTPNPNGPDDFHGYSKEWGKPELVGALFKGSELLGCPLKAPLAKYDIVYTLPLTTISMVKGTGVVTSVPSDAPDDWIALHELKTDEKLRTKYGIEEKHVAFDVVPIINISVEKSGEGKTAKKAWSSDKSAEYWCEELKITSQKDAAKLKIAKGETYLNGFNYGIMLVGPHKGEKVSDAKQKVKDELIASGDALLYFEPESQVMSRSGEECIVAHTEQWYLKYGEEAWRNGVMKHVDESFEAYNAECLARFKYTLGWMREWACSRLFGLGTKIPWDDGWVIESLSDSTIYMAYYTVCHVLQGSGSTNLDGSQEANFPASALTPEVWDYIYQSNAPKPSTTIPDALLEKMRSEFQYWYPMDLRVSGKDLIGNHLTMCLYNHAAIWPNESETRWPRSMYTNGFVLLNGAKMSKSDGNFLMLDEAIDLYSADAVRFACADAGDTLEDANFEQKRADSAVTMLYVEEIFARAAMRDPTVGKKDQLLLRDGELSYFVDRAFKNELGAMIAETLSCYETMRWRDGIQAGAFGLQLLRDAYRDWCAKSGVPMHQGLLVDYARVQAALLAPVCPHFSHHVWFDVLKEKAAISWPAERPVDKALSRSYGFLRSAARQLRLDSAKELKSLKGKKPAGAYVYVATTYPDWRKAVLKTARAVCNGSLVEKKELLGALKKDPAFAKDGPFAKQAKLAMQFGSFQHDYAAEVGLGAFDDVLPFSQVQILEESKTYVQKNICGGDLDITIVDLDATQDAPGPEKKRANASPGKVALHVFAAEA</sequence>
<dbReference type="SUPFAM" id="SSF52374">
    <property type="entry name" value="Nucleotidylyl transferase"/>
    <property type="match status" value="1"/>
</dbReference>
<feature type="domain" description="Aminoacyl-tRNA synthetase class Ia" evidence="10">
    <location>
        <begin position="24"/>
        <end position="102"/>
    </location>
</feature>
<protein>
    <recommendedName>
        <fullName evidence="2">leucine--tRNA ligase</fullName>
        <ecNumber evidence="2">6.1.1.4</ecNumber>
    </recommendedName>
    <alternativeName>
        <fullName evidence="8">Leucyl-tRNA synthetase</fullName>
    </alternativeName>
</protein>
<dbReference type="InterPro" id="IPR014729">
    <property type="entry name" value="Rossmann-like_a/b/a_fold"/>
</dbReference>
<organism evidence="11">
    <name type="scientific">Pelagomonas calceolata</name>
    <dbReference type="NCBI Taxonomy" id="35677"/>
    <lineage>
        <taxon>Eukaryota</taxon>
        <taxon>Sar</taxon>
        <taxon>Stramenopiles</taxon>
        <taxon>Ochrophyta</taxon>
        <taxon>Pelagophyceae</taxon>
        <taxon>Pelagomonadales</taxon>
        <taxon>Pelagomonadaceae</taxon>
        <taxon>Pelagomonas</taxon>
    </lineage>
</organism>
<evidence type="ECO:0000256" key="4">
    <source>
        <dbReference type="ARBA" id="ARBA00022741"/>
    </source>
</evidence>
<dbReference type="Proteomes" id="UP000789595">
    <property type="component" value="Unassembled WGS sequence"/>
</dbReference>
<dbReference type="GO" id="GO:0004823">
    <property type="term" value="F:leucine-tRNA ligase activity"/>
    <property type="evidence" value="ECO:0007669"/>
    <property type="project" value="UniProtKB-EC"/>
</dbReference>
<evidence type="ECO:0000256" key="2">
    <source>
        <dbReference type="ARBA" id="ARBA00013164"/>
    </source>
</evidence>
<keyword evidence="13" id="KW-1185">Reference proteome</keyword>
<evidence type="ECO:0000256" key="1">
    <source>
        <dbReference type="ARBA" id="ARBA00005594"/>
    </source>
</evidence>
<evidence type="ECO:0000256" key="3">
    <source>
        <dbReference type="ARBA" id="ARBA00022598"/>
    </source>
</evidence>
<dbReference type="NCBIfam" id="TIGR00395">
    <property type="entry name" value="leuS_arch"/>
    <property type="match status" value="1"/>
</dbReference>
<evidence type="ECO:0000256" key="8">
    <source>
        <dbReference type="ARBA" id="ARBA00030520"/>
    </source>
</evidence>
<name>A0A7S3ZVS9_9STRA</name>
<feature type="domain" description="Aminoacyl-tRNA synthetase class Ia" evidence="10">
    <location>
        <begin position="191"/>
        <end position="787"/>
    </location>
</feature>
<evidence type="ECO:0000256" key="7">
    <source>
        <dbReference type="ARBA" id="ARBA00023146"/>
    </source>
</evidence>
<evidence type="ECO:0000313" key="11">
    <source>
        <dbReference type="EMBL" id="CAE0695626.1"/>
    </source>
</evidence>
<evidence type="ECO:0000256" key="6">
    <source>
        <dbReference type="ARBA" id="ARBA00022917"/>
    </source>
</evidence>
<dbReference type="Gene3D" id="3.40.50.620">
    <property type="entry name" value="HUPs"/>
    <property type="match status" value="1"/>
</dbReference>
<evidence type="ECO:0000313" key="12">
    <source>
        <dbReference type="EMBL" id="CAH0370789.1"/>
    </source>
</evidence>
<dbReference type="InterPro" id="IPR009080">
    <property type="entry name" value="tRNAsynth_Ia_anticodon-bd"/>
</dbReference>
<dbReference type="FunFam" id="3.90.740.10:FF:000001">
    <property type="entry name" value="Leucine--tRNA ligase, cytoplasmic"/>
    <property type="match status" value="1"/>
</dbReference>
<dbReference type="SUPFAM" id="SSF50677">
    <property type="entry name" value="ValRS/IleRS/LeuRS editing domain"/>
    <property type="match status" value="1"/>
</dbReference>
<dbReference type="SUPFAM" id="SSF47323">
    <property type="entry name" value="Anticodon-binding domain of a subclass of class I aminoacyl-tRNA synthetases"/>
    <property type="match status" value="1"/>
</dbReference>
<dbReference type="PROSITE" id="PS00178">
    <property type="entry name" value="AA_TRNA_LIGASE_I"/>
    <property type="match status" value="1"/>
</dbReference>
<dbReference type="EC" id="6.1.1.4" evidence="2"/>
<comment type="similarity">
    <text evidence="1 9">Belongs to the class-I aminoacyl-tRNA synthetase family.</text>
</comment>
<dbReference type="Gene3D" id="1.10.10.720">
    <property type="entry name" value="leucyl-tRNA synthetase"/>
    <property type="match status" value="1"/>
</dbReference>
<gene>
    <name evidence="11" type="ORF">PCAL00307_LOCUS11062</name>
    <name evidence="12" type="ORF">PECAL_3P06970</name>
</gene>
<keyword evidence="3 9" id="KW-0436">Ligase</keyword>
<evidence type="ECO:0000313" key="13">
    <source>
        <dbReference type="Proteomes" id="UP000789595"/>
    </source>
</evidence>
<evidence type="ECO:0000256" key="5">
    <source>
        <dbReference type="ARBA" id="ARBA00022840"/>
    </source>
</evidence>
<keyword evidence="5 9" id="KW-0067">ATP-binding</keyword>
<keyword evidence="6 9" id="KW-0648">Protein biosynthesis</keyword>
<accession>A0A7S3ZVS9</accession>
<reference evidence="12" key="2">
    <citation type="submission" date="2021-11" db="EMBL/GenBank/DDBJ databases">
        <authorList>
            <consortium name="Genoscope - CEA"/>
            <person name="William W."/>
        </authorList>
    </citation>
    <scope>NUCLEOTIDE SEQUENCE</scope>
</reference>
<dbReference type="GO" id="GO:0006429">
    <property type="term" value="P:leucyl-tRNA aminoacylation"/>
    <property type="evidence" value="ECO:0007669"/>
    <property type="project" value="InterPro"/>
</dbReference>
<dbReference type="Gene3D" id="3.90.740.10">
    <property type="entry name" value="Valyl/Leucyl/Isoleucyl-tRNA synthetase, editing domain"/>
    <property type="match status" value="1"/>
</dbReference>
<dbReference type="Pfam" id="PF00133">
    <property type="entry name" value="tRNA-synt_1"/>
    <property type="match status" value="2"/>
</dbReference>
<evidence type="ECO:0000259" key="10">
    <source>
        <dbReference type="Pfam" id="PF00133"/>
    </source>
</evidence>
<keyword evidence="4 9" id="KW-0547">Nucleotide-binding</keyword>
<keyword evidence="7 9" id="KW-0030">Aminoacyl-tRNA synthetase</keyword>
<dbReference type="GO" id="GO:0005524">
    <property type="term" value="F:ATP binding"/>
    <property type="evidence" value="ECO:0007669"/>
    <property type="project" value="UniProtKB-KW"/>
</dbReference>
<dbReference type="EMBL" id="HBIW01012892">
    <property type="protein sequence ID" value="CAE0695626.1"/>
    <property type="molecule type" value="Transcribed_RNA"/>
</dbReference>
<dbReference type="InterPro" id="IPR001412">
    <property type="entry name" value="aa-tRNA-synth_I_CS"/>
</dbReference>
<dbReference type="Gene3D" id="3.30.2320.20">
    <property type="entry name" value="Class I aminoacyl-tRNA synthetases (RS)"/>
    <property type="match status" value="1"/>
</dbReference>
<reference evidence="11" key="1">
    <citation type="submission" date="2021-01" db="EMBL/GenBank/DDBJ databases">
        <authorList>
            <person name="Corre E."/>
            <person name="Pelletier E."/>
            <person name="Niang G."/>
            <person name="Scheremetjew M."/>
            <person name="Finn R."/>
            <person name="Kale V."/>
            <person name="Holt S."/>
            <person name="Cochrane G."/>
            <person name="Meng A."/>
            <person name="Brown T."/>
            <person name="Cohen L."/>
        </authorList>
    </citation>
    <scope>NUCLEOTIDE SEQUENCE</scope>
    <source>
        <strain evidence="11">CCMP1756</strain>
    </source>
</reference>
<dbReference type="AlphaFoldDB" id="A0A7S3ZVS9"/>
<dbReference type="GO" id="GO:0002161">
    <property type="term" value="F:aminoacyl-tRNA deacylase activity"/>
    <property type="evidence" value="ECO:0007669"/>
    <property type="project" value="InterPro"/>
</dbReference>
<proteinExistence type="inferred from homology"/>
<dbReference type="InterPro" id="IPR002300">
    <property type="entry name" value="aa-tRNA-synth_Ia"/>
</dbReference>
<evidence type="ECO:0000256" key="9">
    <source>
        <dbReference type="RuleBase" id="RU363035"/>
    </source>
</evidence>
<dbReference type="OrthoDB" id="10249672at2759"/>
<dbReference type="InterPro" id="IPR004493">
    <property type="entry name" value="Leu-tRNA-synth_Ia_arc/euk"/>
</dbReference>
<dbReference type="PANTHER" id="PTHR45794">
    <property type="entry name" value="LEUCYL-TRNA SYNTHETASE"/>
    <property type="match status" value="1"/>
</dbReference>
<dbReference type="PANTHER" id="PTHR45794:SF1">
    <property type="entry name" value="LEUCINE--TRNA LIGASE, CYTOPLASMIC"/>
    <property type="match status" value="1"/>
</dbReference>
<dbReference type="InterPro" id="IPR009008">
    <property type="entry name" value="Val/Leu/Ile-tRNA-synth_edit"/>
</dbReference>
<dbReference type="EMBL" id="CAKKNE010000003">
    <property type="protein sequence ID" value="CAH0370789.1"/>
    <property type="molecule type" value="Genomic_DNA"/>
</dbReference>